<name>A0A1C6VXR7_9ACTN</name>
<gene>
    <name evidence="2" type="ORF">GA0070606_5553</name>
</gene>
<dbReference type="PROSITE" id="PS51704">
    <property type="entry name" value="GP_PDE"/>
    <property type="match status" value="1"/>
</dbReference>
<dbReference type="Gene3D" id="3.20.20.190">
    <property type="entry name" value="Phosphatidylinositol (PI) phosphodiesterase"/>
    <property type="match status" value="1"/>
</dbReference>
<accession>A0A1C6VXR7</accession>
<keyword evidence="3" id="KW-1185">Reference proteome</keyword>
<sequence length="337" mass="37670">MSPSDPTHRRPVSRRRRVLRGLLVGVLVLTAYCYVNNTTVFSDAAGARPSLLAHRGLAQTFGFEGMTNDTCTAERIHPPEHPHLENTIASMRAAFDAGADIVEFDVQLTRDDRLVVFHDHRLECRTDGTGKVRDHTLAELRRLDIGYNYTHDGGATFPFRGKGVNLMPTIEEVIQAFPDRELLIDVKSGDPVEGERLADHLAALPAERLRTITVYGGDEPVAALAGRLPRVRVLSKAMLEDCLYRYLAVGWTGHVPAACRNRQLHIPETYAPWLWGWPDKFVDRMAKHNSRVVIVAGDGGFSRGFDSAEDWERLPAGYTGVVWTNRVDRVAPLRDRS</sequence>
<protein>
    <submittedName>
        <fullName evidence="2">Glycerophosphoryl diester phosphodiesterase</fullName>
    </submittedName>
</protein>
<evidence type="ECO:0000259" key="1">
    <source>
        <dbReference type="PROSITE" id="PS51704"/>
    </source>
</evidence>
<dbReference type="GO" id="GO:0006629">
    <property type="term" value="P:lipid metabolic process"/>
    <property type="evidence" value="ECO:0007669"/>
    <property type="project" value="InterPro"/>
</dbReference>
<dbReference type="GO" id="GO:0008081">
    <property type="term" value="F:phosphoric diester hydrolase activity"/>
    <property type="evidence" value="ECO:0007669"/>
    <property type="project" value="InterPro"/>
</dbReference>
<feature type="domain" description="GP-PDE" evidence="1">
    <location>
        <begin position="69"/>
        <end position="334"/>
    </location>
</feature>
<dbReference type="AlphaFoldDB" id="A0A1C6VXR7"/>
<dbReference type="PANTHER" id="PTHR43805:SF1">
    <property type="entry name" value="GP-PDE DOMAIN-CONTAINING PROTEIN"/>
    <property type="match status" value="1"/>
</dbReference>
<proteinExistence type="predicted"/>
<evidence type="ECO:0000313" key="2">
    <source>
        <dbReference type="EMBL" id="SCL70914.1"/>
    </source>
</evidence>
<dbReference type="InterPro" id="IPR017946">
    <property type="entry name" value="PLC-like_Pdiesterase_TIM-brl"/>
</dbReference>
<dbReference type="SUPFAM" id="SSF51695">
    <property type="entry name" value="PLC-like phosphodiesterases"/>
    <property type="match status" value="1"/>
</dbReference>
<dbReference type="STRING" id="47855.GA0070606_5553"/>
<dbReference type="InterPro" id="IPR030395">
    <property type="entry name" value="GP_PDE_dom"/>
</dbReference>
<organism evidence="2 3">
    <name type="scientific">Micromonospora citrea</name>
    <dbReference type="NCBI Taxonomy" id="47855"/>
    <lineage>
        <taxon>Bacteria</taxon>
        <taxon>Bacillati</taxon>
        <taxon>Actinomycetota</taxon>
        <taxon>Actinomycetes</taxon>
        <taxon>Micromonosporales</taxon>
        <taxon>Micromonosporaceae</taxon>
        <taxon>Micromonospora</taxon>
    </lineage>
</organism>
<dbReference type="PANTHER" id="PTHR43805">
    <property type="entry name" value="GLYCEROPHOSPHORYL DIESTER PHOSPHODIESTERASE"/>
    <property type="match status" value="1"/>
</dbReference>
<reference evidence="3" key="1">
    <citation type="submission" date="2016-06" db="EMBL/GenBank/DDBJ databases">
        <authorList>
            <person name="Varghese N."/>
            <person name="Submissions Spin"/>
        </authorList>
    </citation>
    <scope>NUCLEOTIDE SEQUENCE [LARGE SCALE GENOMIC DNA]</scope>
    <source>
        <strain evidence="3">DSM 43903</strain>
    </source>
</reference>
<dbReference type="EMBL" id="FMHZ01000002">
    <property type="protein sequence ID" value="SCL70914.1"/>
    <property type="molecule type" value="Genomic_DNA"/>
</dbReference>
<dbReference type="Proteomes" id="UP000199001">
    <property type="component" value="Unassembled WGS sequence"/>
</dbReference>
<dbReference type="Pfam" id="PF03009">
    <property type="entry name" value="GDPD"/>
    <property type="match status" value="1"/>
</dbReference>
<evidence type="ECO:0000313" key="3">
    <source>
        <dbReference type="Proteomes" id="UP000199001"/>
    </source>
</evidence>